<proteinExistence type="predicted"/>
<keyword evidence="3" id="KW-1185">Reference proteome</keyword>
<dbReference type="EMBL" id="CM009749">
    <property type="protein sequence ID" value="PUZ75421.1"/>
    <property type="molecule type" value="Genomic_DNA"/>
</dbReference>
<feature type="compositionally biased region" description="Low complexity" evidence="1">
    <location>
        <begin position="1"/>
        <end position="10"/>
    </location>
</feature>
<name>A0A2T7F5T1_9POAL</name>
<organism evidence="2 3">
    <name type="scientific">Panicum hallii var. hallii</name>
    <dbReference type="NCBI Taxonomy" id="1504633"/>
    <lineage>
        <taxon>Eukaryota</taxon>
        <taxon>Viridiplantae</taxon>
        <taxon>Streptophyta</taxon>
        <taxon>Embryophyta</taxon>
        <taxon>Tracheophyta</taxon>
        <taxon>Spermatophyta</taxon>
        <taxon>Magnoliopsida</taxon>
        <taxon>Liliopsida</taxon>
        <taxon>Poales</taxon>
        <taxon>Poaceae</taxon>
        <taxon>PACMAD clade</taxon>
        <taxon>Panicoideae</taxon>
        <taxon>Panicodae</taxon>
        <taxon>Paniceae</taxon>
        <taxon>Panicinae</taxon>
        <taxon>Panicum</taxon>
        <taxon>Panicum sect. Panicum</taxon>
    </lineage>
</organism>
<accession>A0A2T7F5T1</accession>
<evidence type="ECO:0000256" key="1">
    <source>
        <dbReference type="SAM" id="MobiDB-lite"/>
    </source>
</evidence>
<evidence type="ECO:0000313" key="3">
    <source>
        <dbReference type="Proteomes" id="UP000244336"/>
    </source>
</evidence>
<sequence>MRSGQPAGADATRRGRPGARAASPAPPLPAAAGPEARPRRFSPQPARRQARPRRSSPRPAEGARVGSRRRPPSSLATATPGWCSWTRRTLRPTRCWPARREQDAAHQAAGQHAVAQRAASAVVGEDRQARELVHVPEDAVLKQIQEAAIPMNLMLSIGHATHIKAESAAGSTRAAAGDDRRSTRPRMWPGGPAIAGFTARGPAASTPAGRTTATWR</sequence>
<dbReference type="Gene3D" id="3.90.25.10">
    <property type="entry name" value="UDP-galactose 4-epimerase, domain 1"/>
    <property type="match status" value="1"/>
</dbReference>
<reference evidence="2 3" key="1">
    <citation type="submission" date="2018-04" db="EMBL/GenBank/DDBJ databases">
        <title>WGS assembly of Panicum hallii var. hallii HAL2.</title>
        <authorList>
            <person name="Lovell J."/>
            <person name="Jenkins J."/>
            <person name="Lowry D."/>
            <person name="Mamidi S."/>
            <person name="Sreedasyam A."/>
            <person name="Weng X."/>
            <person name="Barry K."/>
            <person name="Bonette J."/>
            <person name="Campitelli B."/>
            <person name="Daum C."/>
            <person name="Gordon S."/>
            <person name="Gould B."/>
            <person name="Lipzen A."/>
            <person name="MacQueen A."/>
            <person name="Palacio-Mejia J."/>
            <person name="Plott C."/>
            <person name="Shakirov E."/>
            <person name="Shu S."/>
            <person name="Yoshinaga Y."/>
            <person name="Zane M."/>
            <person name="Rokhsar D."/>
            <person name="Grimwood J."/>
            <person name="Schmutz J."/>
            <person name="Juenger T."/>
        </authorList>
    </citation>
    <scope>NUCLEOTIDE SEQUENCE [LARGE SCALE GENOMIC DNA]</scope>
    <source>
        <strain evidence="3">cv. HAL2</strain>
    </source>
</reference>
<feature type="region of interest" description="Disordered" evidence="1">
    <location>
        <begin position="1"/>
        <end position="80"/>
    </location>
</feature>
<feature type="region of interest" description="Disordered" evidence="1">
    <location>
        <begin position="167"/>
        <end position="216"/>
    </location>
</feature>
<evidence type="ECO:0000313" key="2">
    <source>
        <dbReference type="EMBL" id="PUZ75421.1"/>
    </source>
</evidence>
<feature type="compositionally biased region" description="Low complexity" evidence="1">
    <location>
        <begin position="30"/>
        <end position="47"/>
    </location>
</feature>
<protein>
    <submittedName>
        <fullName evidence="2">Uncharacterized protein</fullName>
    </submittedName>
</protein>
<gene>
    <name evidence="2" type="ORF">GQ55_1G167200</name>
</gene>
<dbReference type="Proteomes" id="UP000244336">
    <property type="component" value="Chromosome 1"/>
</dbReference>
<dbReference type="OrthoDB" id="419598at2759"/>
<dbReference type="AlphaFoldDB" id="A0A2T7F5T1"/>
<dbReference type="Gramene" id="PUZ75421">
    <property type="protein sequence ID" value="PUZ75421"/>
    <property type="gene ID" value="GQ55_1G167200"/>
</dbReference>